<evidence type="ECO:0000256" key="1">
    <source>
        <dbReference type="SAM" id="MobiDB-lite"/>
    </source>
</evidence>
<evidence type="ECO:0000313" key="3">
    <source>
        <dbReference type="EMBL" id="MBF8177791.1"/>
    </source>
</evidence>
<feature type="region of interest" description="Disordered" evidence="1">
    <location>
        <begin position="56"/>
        <end position="202"/>
    </location>
</feature>
<comment type="caution">
    <text evidence="3">The sequence shown here is derived from an EMBL/GenBank/DDBJ whole genome shotgun (WGS) entry which is preliminary data.</text>
</comment>
<keyword evidence="2" id="KW-1133">Transmembrane helix</keyword>
<dbReference type="SUPFAM" id="SSF74653">
    <property type="entry name" value="TolA/TonB C-terminal domain"/>
    <property type="match status" value="1"/>
</dbReference>
<protein>
    <submittedName>
        <fullName evidence="3">Cell envelope integrity protein TolA</fullName>
    </submittedName>
</protein>
<dbReference type="RefSeq" id="WP_175626389.1">
    <property type="nucleotide sequence ID" value="NZ_JADOEL010000005.1"/>
</dbReference>
<evidence type="ECO:0000256" key="2">
    <source>
        <dbReference type="SAM" id="Phobius"/>
    </source>
</evidence>
<reference evidence="3 4" key="1">
    <citation type="submission" date="2020-11" db="EMBL/GenBank/DDBJ databases">
        <title>WGS of Herminiimonas contaminans strain Marseille-Q4544 isolated from planarians Schmidtea mediterranea.</title>
        <authorList>
            <person name="Kangale L."/>
        </authorList>
    </citation>
    <scope>NUCLEOTIDE SEQUENCE [LARGE SCALE GENOMIC DNA]</scope>
    <source>
        <strain evidence="3 4">Marseille-Q4544</strain>
    </source>
</reference>
<dbReference type="Gene3D" id="3.30.1150.10">
    <property type="match status" value="1"/>
</dbReference>
<dbReference type="NCBIfam" id="TIGR02794">
    <property type="entry name" value="tolA_full"/>
    <property type="match status" value="1"/>
</dbReference>
<feature type="compositionally biased region" description="Basic and acidic residues" evidence="1">
    <location>
        <begin position="74"/>
        <end position="88"/>
    </location>
</feature>
<evidence type="ECO:0000313" key="4">
    <source>
        <dbReference type="Proteomes" id="UP000657372"/>
    </source>
</evidence>
<feature type="compositionally biased region" description="Basic and acidic residues" evidence="1">
    <location>
        <begin position="98"/>
        <end position="178"/>
    </location>
</feature>
<organism evidence="3 4">
    <name type="scientific">Herminiimonas contaminans</name>
    <dbReference type="NCBI Taxonomy" id="1111140"/>
    <lineage>
        <taxon>Bacteria</taxon>
        <taxon>Pseudomonadati</taxon>
        <taxon>Pseudomonadota</taxon>
        <taxon>Betaproteobacteria</taxon>
        <taxon>Burkholderiales</taxon>
        <taxon>Oxalobacteraceae</taxon>
        <taxon>Herminiimonas</taxon>
    </lineage>
</organism>
<dbReference type="Proteomes" id="UP000657372">
    <property type="component" value="Unassembled WGS sequence"/>
</dbReference>
<dbReference type="EMBL" id="JADOEL010000005">
    <property type="protein sequence ID" value="MBF8177791.1"/>
    <property type="molecule type" value="Genomic_DNA"/>
</dbReference>
<sequence>MTDTTPYTVPKEPGRWRAITLAAAVHAALLVFFWIGIDWQSETPVAVQAEIWDMQAKEAAPLPPEPEPTPQPKPEPKPIIKETPKAEPIEPPAPKVDIALEREKKRKEQERKDKLAQEEKEKKLKQQAEQDKQQKLDKQAADKKAAEQQQKADLEKKRKQEAADAAVRDKIRADEMRRLTGAVGSGGTGEAAKSQGSGRADSGYADKIRAKIRQNTTFIVPDNLSGNPAVEFDVELLPDGSLRGEPRLRKSSGVGGFDEAVKRAIERSQPFPPDKSGTVPSRFIVVHKPKDQ</sequence>
<keyword evidence="4" id="KW-1185">Reference proteome</keyword>
<proteinExistence type="predicted"/>
<dbReference type="InterPro" id="IPR014161">
    <property type="entry name" value="Tol-Pal_TolA"/>
</dbReference>
<gene>
    <name evidence="3" type="primary">tolA</name>
    <name evidence="3" type="ORF">IXC47_08870</name>
</gene>
<feature type="transmembrane region" description="Helical" evidence="2">
    <location>
        <begin position="18"/>
        <end position="37"/>
    </location>
</feature>
<name>A0ABS0ESL6_9BURK</name>
<keyword evidence="2" id="KW-0812">Transmembrane</keyword>
<keyword evidence="2" id="KW-0472">Membrane</keyword>
<accession>A0ABS0ESL6</accession>
<dbReference type="Pfam" id="PF13103">
    <property type="entry name" value="TonB_2"/>
    <property type="match status" value="1"/>
</dbReference>
<feature type="compositionally biased region" description="Pro residues" evidence="1">
    <location>
        <begin position="61"/>
        <end position="73"/>
    </location>
</feature>